<dbReference type="STRING" id="292564.Cyagr_0117"/>
<feature type="signal peptide" evidence="1">
    <location>
        <begin position="1"/>
        <end position="24"/>
    </location>
</feature>
<accession>K9P3S3</accession>
<evidence type="ECO:0008006" key="4">
    <source>
        <dbReference type="Google" id="ProtNLM"/>
    </source>
</evidence>
<dbReference type="KEGG" id="cgc:Cyagr_0117"/>
<evidence type="ECO:0000313" key="3">
    <source>
        <dbReference type="Proteomes" id="UP000010388"/>
    </source>
</evidence>
<dbReference type="HOGENOM" id="CLU_183613_0_0_3"/>
<organism evidence="2 3">
    <name type="scientific">Cyanobium gracile (strain ATCC 27147 / PCC 6307)</name>
    <dbReference type="NCBI Taxonomy" id="292564"/>
    <lineage>
        <taxon>Bacteria</taxon>
        <taxon>Bacillati</taxon>
        <taxon>Cyanobacteriota</taxon>
        <taxon>Cyanophyceae</taxon>
        <taxon>Synechococcales</taxon>
        <taxon>Prochlorococcaceae</taxon>
        <taxon>Cyanobium</taxon>
    </lineage>
</organism>
<sequence length="93" mass="10013">MRRYLLALSFAGCLAIAVPPQVHSQSNVLDPVRPKNSPLAKSMCDQFRKLNAQGISAKSQASISSLASSQGLSYIDADVRTTYVIAIHCSTVF</sequence>
<keyword evidence="1" id="KW-0732">Signal</keyword>
<name>K9P3S3_CYAGP</name>
<feature type="chain" id="PRO_5003933659" description="DUF732 domain-containing protein" evidence="1">
    <location>
        <begin position="25"/>
        <end position="93"/>
    </location>
</feature>
<dbReference type="EMBL" id="CP003495">
    <property type="protein sequence ID" value="AFY27336.1"/>
    <property type="molecule type" value="Genomic_DNA"/>
</dbReference>
<proteinExistence type="predicted"/>
<dbReference type="Proteomes" id="UP000010388">
    <property type="component" value="Chromosome"/>
</dbReference>
<dbReference type="AlphaFoldDB" id="K9P3S3"/>
<protein>
    <recommendedName>
        <fullName evidence="4">DUF732 domain-containing protein</fullName>
    </recommendedName>
</protein>
<reference evidence="3" key="1">
    <citation type="journal article" date="2013" name="Proc. Natl. Acad. Sci. U.S.A.">
        <title>Improving the coverage of the cyanobacterial phylum using diversity-driven genome sequencing.</title>
        <authorList>
            <person name="Shih P.M."/>
            <person name="Wu D."/>
            <person name="Latifi A."/>
            <person name="Axen S.D."/>
            <person name="Fewer D.P."/>
            <person name="Talla E."/>
            <person name="Calteau A."/>
            <person name="Cai F."/>
            <person name="Tandeau de Marsac N."/>
            <person name="Rippka R."/>
            <person name="Herdman M."/>
            <person name="Sivonen K."/>
            <person name="Coursin T."/>
            <person name="Laurent T."/>
            <person name="Goodwin L."/>
            <person name="Nolan M."/>
            <person name="Davenport K.W."/>
            <person name="Han C.S."/>
            <person name="Rubin E.M."/>
            <person name="Eisen J.A."/>
            <person name="Woyke T."/>
            <person name="Gugger M."/>
            <person name="Kerfeld C.A."/>
        </authorList>
    </citation>
    <scope>NUCLEOTIDE SEQUENCE [LARGE SCALE GENOMIC DNA]</scope>
    <source>
        <strain evidence="3">ATCC 27147 / PCC 6307</strain>
    </source>
</reference>
<dbReference type="eggNOG" id="ENOG5030TGP">
    <property type="taxonomic scope" value="Bacteria"/>
</dbReference>
<evidence type="ECO:0000313" key="2">
    <source>
        <dbReference type="EMBL" id="AFY27336.1"/>
    </source>
</evidence>
<gene>
    <name evidence="2" type="ordered locus">Cyagr_0117</name>
</gene>
<evidence type="ECO:0000256" key="1">
    <source>
        <dbReference type="SAM" id="SignalP"/>
    </source>
</evidence>